<sequence>MNPISYCLAGTTLLMLAAGAQAATMRCDNGLISTGDTILIVTEKCGEPASRQVNHPDVDAAGQIVPGAATVEHWLYGPTRGMSYHLRFIDGRLVQIRSQR</sequence>
<dbReference type="Pfam" id="PF11006">
    <property type="entry name" value="DUF2845"/>
    <property type="match status" value="1"/>
</dbReference>
<dbReference type="RefSeq" id="WP_044499246.1">
    <property type="nucleotide sequence ID" value="NZ_LK391969.1"/>
</dbReference>
<keyword evidence="1" id="KW-0732">Signal</keyword>
<dbReference type="OrthoDB" id="6897087at2"/>
<gene>
    <name evidence="2" type="ORF">BN1049_01600</name>
</gene>
<dbReference type="InterPro" id="IPR021268">
    <property type="entry name" value="DUF2845"/>
</dbReference>
<protein>
    <recommendedName>
        <fullName evidence="3">Lipoprotein</fullName>
    </recommendedName>
</protein>
<evidence type="ECO:0008006" key="3">
    <source>
        <dbReference type="Google" id="ProtNLM"/>
    </source>
</evidence>
<dbReference type="EMBL" id="LK391969">
    <property type="protein sequence ID" value="CEF26667.1"/>
    <property type="molecule type" value="Genomic_DNA"/>
</dbReference>
<feature type="chain" id="PRO_5007378034" description="Lipoprotein" evidence="1">
    <location>
        <begin position="23"/>
        <end position="100"/>
    </location>
</feature>
<accession>A0A078MGJ2</accession>
<evidence type="ECO:0000256" key="1">
    <source>
        <dbReference type="SAM" id="SignalP"/>
    </source>
</evidence>
<dbReference type="AlphaFoldDB" id="A0A078MGJ2"/>
<name>A0A078MGJ2_9PSED</name>
<reference evidence="2" key="1">
    <citation type="submission" date="2014-07" db="EMBL/GenBank/DDBJ databases">
        <authorList>
            <person name="Urmite Genomes Urmite Genomes"/>
        </authorList>
    </citation>
    <scope>NUCLEOTIDE SEQUENCE</scope>
    <source>
        <strain evidence="2">12M76_air</strain>
    </source>
</reference>
<feature type="signal peptide" evidence="1">
    <location>
        <begin position="1"/>
        <end position="22"/>
    </location>
</feature>
<dbReference type="EMBL" id="LM997413">
    <property type="protein sequence ID" value="CEA04522.1"/>
    <property type="molecule type" value="Genomic_DNA"/>
</dbReference>
<organism evidence="2">
    <name type="scientific">Pseudomonas saudimassiliensis</name>
    <dbReference type="NCBI Taxonomy" id="1461581"/>
    <lineage>
        <taxon>Bacteria</taxon>
        <taxon>Pseudomonadati</taxon>
        <taxon>Pseudomonadota</taxon>
        <taxon>Gammaproteobacteria</taxon>
        <taxon>Pseudomonadales</taxon>
        <taxon>Pseudomonadaceae</taxon>
        <taxon>Pseudomonas</taxon>
    </lineage>
</organism>
<dbReference type="PATRIC" id="fig|1461581.3.peg.1578"/>
<proteinExistence type="predicted"/>
<evidence type="ECO:0000313" key="2">
    <source>
        <dbReference type="EMBL" id="CEA04522.1"/>
    </source>
</evidence>